<dbReference type="Gene3D" id="3.40.50.720">
    <property type="entry name" value="NAD(P)-binding Rossmann-like Domain"/>
    <property type="match status" value="1"/>
</dbReference>
<keyword evidence="4" id="KW-0560">Oxidoreductase</keyword>
<feature type="domain" description="Enoyl reductase (ER)" evidence="5">
    <location>
        <begin position="7"/>
        <end position="350"/>
    </location>
</feature>
<sequence>MKAAVFHAARDIRVEDVPEPVTHAPDEVLVEVAWCGICGTDLHEYTDGPIVTPVAPHPLTGATLPQVLGHEFSARVVEAGPEVTDVAVGDRVAIMPAIVCNRCRMCRRGMGHLCERFACTGLSAETGGLSRFAVLKEYQVAKLPDALSDEAGALIEPAAVAAYGVDRAGVDGGDIVLVTGAGPVGGLSALYANAVGAGLVIIAEPNPNRAKLARGLDVGPVLDPTASTFAEELADLTDGAGVDVGVECSGTTPGLGTQITAVRRAGRVVQTGLHTKPATLDAMALAEKDLSLFGSWCYRLTDWPRIIRLAATGRYPVEKVLTNRISLDAVVPQGFDALVDPLSQDLKVLVRP</sequence>
<dbReference type="Pfam" id="PF00107">
    <property type="entry name" value="ADH_zinc_N"/>
    <property type="match status" value="1"/>
</dbReference>
<comment type="cofactor">
    <cofactor evidence="1">
        <name>Zn(2+)</name>
        <dbReference type="ChEBI" id="CHEBI:29105"/>
    </cofactor>
</comment>
<dbReference type="InParanoid" id="A0A545AQ39"/>
<accession>A0A545AQ39</accession>
<dbReference type="InterPro" id="IPR013154">
    <property type="entry name" value="ADH-like_N"/>
</dbReference>
<keyword evidence="3" id="KW-0862">Zinc</keyword>
<dbReference type="Gene3D" id="3.90.180.10">
    <property type="entry name" value="Medium-chain alcohol dehydrogenases, catalytic domain"/>
    <property type="match status" value="1"/>
</dbReference>
<dbReference type="EMBL" id="VIRS01000013">
    <property type="protein sequence ID" value="TQS43403.1"/>
    <property type="molecule type" value="Genomic_DNA"/>
</dbReference>
<reference evidence="6 7" key="1">
    <citation type="submission" date="2019-07" db="EMBL/GenBank/DDBJ databases">
        <title>Cryptosporangium phraense sp. nov., isolated from plant litter.</title>
        <authorList>
            <person name="Suriyachadkun C."/>
        </authorList>
    </citation>
    <scope>NUCLEOTIDE SEQUENCE [LARGE SCALE GENOMIC DNA]</scope>
    <source>
        <strain evidence="6 7">A-T 5661</strain>
    </source>
</reference>
<dbReference type="PANTHER" id="PTHR43401">
    <property type="entry name" value="L-THREONINE 3-DEHYDROGENASE"/>
    <property type="match status" value="1"/>
</dbReference>
<evidence type="ECO:0000256" key="4">
    <source>
        <dbReference type="ARBA" id="ARBA00023002"/>
    </source>
</evidence>
<dbReference type="InterPro" id="IPR050129">
    <property type="entry name" value="Zn_alcohol_dh"/>
</dbReference>
<evidence type="ECO:0000313" key="6">
    <source>
        <dbReference type="EMBL" id="TQS43403.1"/>
    </source>
</evidence>
<evidence type="ECO:0000256" key="1">
    <source>
        <dbReference type="ARBA" id="ARBA00001947"/>
    </source>
</evidence>
<dbReference type="SUPFAM" id="SSF50129">
    <property type="entry name" value="GroES-like"/>
    <property type="match status" value="1"/>
</dbReference>
<keyword evidence="7" id="KW-1185">Reference proteome</keyword>
<dbReference type="InterPro" id="IPR020843">
    <property type="entry name" value="ER"/>
</dbReference>
<evidence type="ECO:0000256" key="2">
    <source>
        <dbReference type="ARBA" id="ARBA00022723"/>
    </source>
</evidence>
<dbReference type="GO" id="GO:0016491">
    <property type="term" value="F:oxidoreductase activity"/>
    <property type="evidence" value="ECO:0007669"/>
    <property type="project" value="UniProtKB-KW"/>
</dbReference>
<dbReference type="CDD" id="cd08233">
    <property type="entry name" value="butanediol_DH_like"/>
    <property type="match status" value="1"/>
</dbReference>
<dbReference type="InterPro" id="IPR011032">
    <property type="entry name" value="GroES-like_sf"/>
</dbReference>
<dbReference type="InterPro" id="IPR036291">
    <property type="entry name" value="NAD(P)-bd_dom_sf"/>
</dbReference>
<dbReference type="InterPro" id="IPR013149">
    <property type="entry name" value="ADH-like_C"/>
</dbReference>
<dbReference type="Proteomes" id="UP000317982">
    <property type="component" value="Unassembled WGS sequence"/>
</dbReference>
<dbReference type="AlphaFoldDB" id="A0A545AQ39"/>
<comment type="caution">
    <text evidence="6">The sequence shown here is derived from an EMBL/GenBank/DDBJ whole genome shotgun (WGS) entry which is preliminary data.</text>
</comment>
<organism evidence="6 7">
    <name type="scientific">Cryptosporangium phraense</name>
    <dbReference type="NCBI Taxonomy" id="2593070"/>
    <lineage>
        <taxon>Bacteria</taxon>
        <taxon>Bacillati</taxon>
        <taxon>Actinomycetota</taxon>
        <taxon>Actinomycetes</taxon>
        <taxon>Cryptosporangiales</taxon>
        <taxon>Cryptosporangiaceae</taxon>
        <taxon>Cryptosporangium</taxon>
    </lineage>
</organism>
<protein>
    <submittedName>
        <fullName evidence="6">2,3-butanediol dehydrogenase</fullName>
    </submittedName>
</protein>
<keyword evidence="2" id="KW-0479">Metal-binding</keyword>
<name>A0A545AQ39_9ACTN</name>
<dbReference type="RefSeq" id="WP_142706101.1">
    <property type="nucleotide sequence ID" value="NZ_VIRS01000013.1"/>
</dbReference>
<dbReference type="Pfam" id="PF08240">
    <property type="entry name" value="ADH_N"/>
    <property type="match status" value="1"/>
</dbReference>
<dbReference type="PANTHER" id="PTHR43401:SF2">
    <property type="entry name" value="L-THREONINE 3-DEHYDROGENASE"/>
    <property type="match status" value="1"/>
</dbReference>
<evidence type="ECO:0000256" key="3">
    <source>
        <dbReference type="ARBA" id="ARBA00022833"/>
    </source>
</evidence>
<gene>
    <name evidence="6" type="ORF">FL583_19420</name>
</gene>
<dbReference type="OrthoDB" id="9797931at2"/>
<dbReference type="SMART" id="SM00829">
    <property type="entry name" value="PKS_ER"/>
    <property type="match status" value="1"/>
</dbReference>
<proteinExistence type="predicted"/>
<dbReference type="GO" id="GO:0046872">
    <property type="term" value="F:metal ion binding"/>
    <property type="evidence" value="ECO:0007669"/>
    <property type="project" value="UniProtKB-KW"/>
</dbReference>
<evidence type="ECO:0000313" key="7">
    <source>
        <dbReference type="Proteomes" id="UP000317982"/>
    </source>
</evidence>
<evidence type="ECO:0000259" key="5">
    <source>
        <dbReference type="SMART" id="SM00829"/>
    </source>
</evidence>
<dbReference type="SUPFAM" id="SSF51735">
    <property type="entry name" value="NAD(P)-binding Rossmann-fold domains"/>
    <property type="match status" value="1"/>
</dbReference>